<keyword evidence="3" id="KW-1185">Reference proteome</keyword>
<keyword evidence="1" id="KW-0472">Membrane</keyword>
<evidence type="ECO:0000313" key="3">
    <source>
        <dbReference type="Proteomes" id="UP000002696"/>
    </source>
</evidence>
<keyword evidence="1" id="KW-1133">Transmembrane helix</keyword>
<organism evidence="2 3">
    <name type="scientific">Brevundimonas subvibrioides (strain ATCC 15264 / DSM 4735 / LMG 14903 / NBRC 16000 / CB 81)</name>
    <name type="common">Caulobacter subvibrioides</name>
    <dbReference type="NCBI Taxonomy" id="633149"/>
    <lineage>
        <taxon>Bacteria</taxon>
        <taxon>Pseudomonadati</taxon>
        <taxon>Pseudomonadota</taxon>
        <taxon>Alphaproteobacteria</taxon>
        <taxon>Caulobacterales</taxon>
        <taxon>Caulobacteraceae</taxon>
        <taxon>Brevundimonas</taxon>
    </lineage>
</organism>
<dbReference type="AlphaFoldDB" id="D9QHV4"/>
<dbReference type="Pfam" id="PF11003">
    <property type="entry name" value="DUF2842"/>
    <property type="match status" value="1"/>
</dbReference>
<dbReference type="RefSeq" id="WP_013269313.1">
    <property type="nucleotide sequence ID" value="NC_014375.1"/>
</dbReference>
<accession>D9QHV4</accession>
<proteinExistence type="predicted"/>
<dbReference type="STRING" id="633149.Bresu_1901"/>
<evidence type="ECO:0000256" key="1">
    <source>
        <dbReference type="SAM" id="Phobius"/>
    </source>
</evidence>
<dbReference type="KEGG" id="bsb:Bresu_1901"/>
<keyword evidence="1" id="KW-0812">Transmembrane</keyword>
<dbReference type="Proteomes" id="UP000002696">
    <property type="component" value="Chromosome"/>
</dbReference>
<protein>
    <recommendedName>
        <fullName evidence="4">DUF2842 domain-containing protein</fullName>
    </recommendedName>
</protein>
<dbReference type="BioCyc" id="BSUB633149:G1GM8-1894-MONOMER"/>
<dbReference type="InParanoid" id="D9QHV4"/>
<dbReference type="HOGENOM" id="CLU_179280_1_0_5"/>
<dbReference type="eggNOG" id="ENOG5030Z3C">
    <property type="taxonomic scope" value="Bacteria"/>
</dbReference>
<name>D9QHV4_BRESC</name>
<dbReference type="InterPro" id="IPR021265">
    <property type="entry name" value="DUF2842"/>
</dbReference>
<sequence>MGLRTRRAVASLGIVAFLTFYVWAVVSLGARLPEHPLVQLLFYGIAGTAWGIPLLPLLSWSEGRPFGFGRPKQD</sequence>
<reference evidence="3" key="1">
    <citation type="journal article" date="2011" name="J. Bacteriol.">
        <title>Genome sequences of eight morphologically diverse alphaproteobacteria.</title>
        <authorList>
            <consortium name="US DOE Joint Genome Institute"/>
            <person name="Brown P.J."/>
            <person name="Kysela D.T."/>
            <person name="Buechlein A."/>
            <person name="Hemmerich C."/>
            <person name="Brun Y.V."/>
        </authorList>
    </citation>
    <scope>NUCLEOTIDE SEQUENCE [LARGE SCALE GENOMIC DNA]</scope>
    <source>
        <strain evidence="3">ATCC 15264 / DSM 4735 / LMG 14903 / NBRC 16000 / CB 81</strain>
    </source>
</reference>
<dbReference type="EMBL" id="CP002102">
    <property type="protein sequence ID" value="ADL01212.1"/>
    <property type="molecule type" value="Genomic_DNA"/>
</dbReference>
<evidence type="ECO:0000313" key="2">
    <source>
        <dbReference type="EMBL" id="ADL01212.1"/>
    </source>
</evidence>
<dbReference type="OrthoDB" id="7510023at2"/>
<gene>
    <name evidence="2" type="ordered locus">Bresu_1901</name>
</gene>
<evidence type="ECO:0008006" key="4">
    <source>
        <dbReference type="Google" id="ProtNLM"/>
    </source>
</evidence>
<feature type="transmembrane region" description="Helical" evidence="1">
    <location>
        <begin position="40"/>
        <end position="60"/>
    </location>
</feature>